<dbReference type="GeneID" id="24426085"/>
<reference evidence="1 2" key="1">
    <citation type="journal article" date="2012" name="Nucleic Acids Res.">
        <title>Sequencing of the smallest Apicomplexan genome from the human pathogen Babesia microti.</title>
        <authorList>
            <person name="Cornillot E."/>
            <person name="Hadj-Kaddour K."/>
            <person name="Dassouli A."/>
            <person name="Noel B."/>
            <person name="Ranwez V."/>
            <person name="Vacherie B."/>
            <person name="Augagneur Y."/>
            <person name="Bres V."/>
            <person name="Duclos A."/>
            <person name="Randazzo S."/>
            <person name="Carcy B."/>
            <person name="Debierre-Grockiego F."/>
            <person name="Delbecq S."/>
            <person name="Moubri-Menage K."/>
            <person name="Shams-Eldin H."/>
            <person name="Usmani-Brown S."/>
            <person name="Bringaud F."/>
            <person name="Wincker P."/>
            <person name="Vivares C.P."/>
            <person name="Schwarz R.T."/>
            <person name="Schetters T.P."/>
            <person name="Krause P.J."/>
            <person name="Gorenflot A."/>
            <person name="Berry V."/>
            <person name="Barbe V."/>
            <person name="Ben Mamoun C."/>
        </authorList>
    </citation>
    <scope>NUCLEOTIDE SEQUENCE [LARGE SCALE GENOMIC DNA]</scope>
    <source>
        <strain evidence="1 2">RI</strain>
    </source>
</reference>
<dbReference type="VEuPathDB" id="PiroplasmaDB:BmR1_04g07190"/>
<dbReference type="EMBL" id="LN871599">
    <property type="protein sequence ID" value="CCF75633.1"/>
    <property type="molecule type" value="Genomic_DNA"/>
</dbReference>
<proteinExistence type="predicted"/>
<dbReference type="OrthoDB" id="363857at2759"/>
<reference evidence="1 2" key="2">
    <citation type="journal article" date="2013" name="PLoS ONE">
        <title>Whole genome mapping and re-organization of the nuclear and mitochondrial genomes of Babesia microti isolates.</title>
        <authorList>
            <person name="Cornillot E."/>
            <person name="Dassouli A."/>
            <person name="Garg A."/>
            <person name="Pachikara N."/>
            <person name="Randazzo S."/>
            <person name="Depoix D."/>
            <person name="Carcy B."/>
            <person name="Delbecq S."/>
            <person name="Frutos R."/>
            <person name="Silva J.C."/>
            <person name="Sutton R."/>
            <person name="Krause P.J."/>
            <person name="Mamoun C.B."/>
        </authorList>
    </citation>
    <scope>NUCLEOTIDE SEQUENCE [LARGE SCALE GENOMIC DNA]</scope>
    <source>
        <strain evidence="1 2">RI</strain>
    </source>
</reference>
<keyword evidence="2" id="KW-1185">Reference proteome</keyword>
<gene>
    <name evidence="1" type="ORF">BmR1_04g07190</name>
</gene>
<protein>
    <submittedName>
        <fullName evidence="1">Uncharacterized protein</fullName>
    </submittedName>
</protein>
<dbReference type="InterPro" id="IPR036249">
    <property type="entry name" value="Thioredoxin-like_sf"/>
</dbReference>
<dbReference type="KEGG" id="bmic:BmR1_04g07190"/>
<name>I7J8X6_BABMR</name>
<reference evidence="1 2" key="3">
    <citation type="journal article" date="2016" name="Sci. Rep.">
        <title>Genome-wide diversity and gene expression profiling of Babesia microti isolates identify polymorphic genes that mediate host-pathogen interactions.</title>
        <authorList>
            <person name="Silva J.C."/>
            <person name="Cornillot E."/>
            <person name="McCracken C."/>
            <person name="Usmani-Brown S."/>
            <person name="Dwivedi A."/>
            <person name="Ifeonu O.O."/>
            <person name="Crabtree J."/>
            <person name="Gotia H.T."/>
            <person name="Virji A.Z."/>
            <person name="Reynes C."/>
            <person name="Colinge J."/>
            <person name="Kumar V."/>
            <person name="Lawres L."/>
            <person name="Pazzi J.E."/>
            <person name="Pablo J.V."/>
            <person name="Hung C."/>
            <person name="Brancato J."/>
            <person name="Kumari P."/>
            <person name="Orvis J."/>
            <person name="Tretina K."/>
            <person name="Chibucos M."/>
            <person name="Ott S."/>
            <person name="Sadzewicz L."/>
            <person name="Sengamalay N."/>
            <person name="Shetty A.C."/>
            <person name="Su Q."/>
            <person name="Tallon L."/>
            <person name="Fraser C.M."/>
            <person name="Frutos R."/>
            <person name="Molina D.M."/>
            <person name="Krause P.J."/>
            <person name="Ben Mamoun C."/>
        </authorList>
    </citation>
    <scope>NUCLEOTIDE SEQUENCE [LARGE SCALE GENOMIC DNA]</scope>
    <source>
        <strain evidence="1 2">RI</strain>
    </source>
</reference>
<dbReference type="Proteomes" id="UP000002899">
    <property type="component" value="Chromosome IV"/>
</dbReference>
<organism evidence="1 2">
    <name type="scientific">Babesia microti (strain RI)</name>
    <dbReference type="NCBI Taxonomy" id="1133968"/>
    <lineage>
        <taxon>Eukaryota</taxon>
        <taxon>Sar</taxon>
        <taxon>Alveolata</taxon>
        <taxon>Apicomplexa</taxon>
        <taxon>Aconoidasida</taxon>
        <taxon>Piroplasmida</taxon>
        <taxon>Babesiidae</taxon>
        <taxon>Babesia</taxon>
    </lineage>
</organism>
<dbReference type="AlphaFoldDB" id="I7J8X6"/>
<dbReference type="RefSeq" id="XP_012650041.1">
    <property type="nucleotide sequence ID" value="XM_012794587.1"/>
</dbReference>
<accession>I7J8X6</accession>
<evidence type="ECO:0000313" key="1">
    <source>
        <dbReference type="EMBL" id="CCF75633.1"/>
    </source>
</evidence>
<dbReference type="Gene3D" id="3.40.30.10">
    <property type="entry name" value="Glutaredoxin"/>
    <property type="match status" value="1"/>
</dbReference>
<dbReference type="SUPFAM" id="SSF52833">
    <property type="entry name" value="Thioredoxin-like"/>
    <property type="match status" value="1"/>
</dbReference>
<sequence length="227" mass="26161">MFGLNRTISYTCFRHIKQQRLHKISRYNVALVNYSTTSINTTNGKYYGYDFAKKYIKSVPQNVTFPQTFDSYYSHVYLAKDDGTKETATVSIFYTPQSNKALSVLDQVIELASKYPNNKFLIINADTVPRAAYDADIQHFPVALISFGGDCNRTLVHLDDYYQWNEQYEWKDTQSTDFCNLGINFTKKLEKEMKSFSCSYNSKAGTHSYTHGIDTDNLNVKRVGWPS</sequence>
<evidence type="ECO:0000313" key="2">
    <source>
        <dbReference type="Proteomes" id="UP000002899"/>
    </source>
</evidence>